<reference evidence="4 5" key="1">
    <citation type="journal article" date="2019" name="Int. J. Syst. Evol. Microbiol.">
        <title>The Global Catalogue of Microorganisms (GCM) 10K type strain sequencing project: providing services to taxonomists for standard genome sequencing and annotation.</title>
        <authorList>
            <consortium name="The Broad Institute Genomics Platform"/>
            <consortium name="The Broad Institute Genome Sequencing Center for Infectious Disease"/>
            <person name="Wu L."/>
            <person name="Ma J."/>
        </authorList>
    </citation>
    <scope>NUCLEOTIDE SEQUENCE [LARGE SCALE GENOMIC DNA]</scope>
    <source>
        <strain evidence="4 5">JCM 13008</strain>
    </source>
</reference>
<dbReference type="SUPFAM" id="SSF51735">
    <property type="entry name" value="NAD(P)-binding Rossmann-fold domains"/>
    <property type="match status" value="1"/>
</dbReference>
<dbReference type="PANTHER" id="PTHR24321:SF8">
    <property type="entry name" value="ESTRADIOL 17-BETA-DEHYDROGENASE 8-RELATED"/>
    <property type="match status" value="1"/>
</dbReference>
<dbReference type="NCBIfam" id="NF009467">
    <property type="entry name" value="PRK12826.1-3"/>
    <property type="match status" value="1"/>
</dbReference>
<dbReference type="Proteomes" id="UP001501581">
    <property type="component" value="Unassembled WGS sequence"/>
</dbReference>
<keyword evidence="3" id="KW-0520">NAD</keyword>
<gene>
    <name evidence="4" type="ORF">GCM10009668_07970</name>
</gene>
<name>A0ABN1TQN4_9ACTN</name>
<evidence type="ECO:0000256" key="2">
    <source>
        <dbReference type="ARBA" id="ARBA00023002"/>
    </source>
</evidence>
<evidence type="ECO:0000313" key="4">
    <source>
        <dbReference type="EMBL" id="GAA1094544.1"/>
    </source>
</evidence>
<evidence type="ECO:0000256" key="1">
    <source>
        <dbReference type="ARBA" id="ARBA00006484"/>
    </source>
</evidence>
<dbReference type="Gene3D" id="3.40.50.720">
    <property type="entry name" value="NAD(P)-binding Rossmann-like Domain"/>
    <property type="match status" value="1"/>
</dbReference>
<proteinExistence type="inferred from homology"/>
<keyword evidence="5" id="KW-1185">Reference proteome</keyword>
<sequence length="286" mass="29427">MRDSRPPQFPDRRRLAGKVAFITGAARGVGRSLATTLAANGADIIALDLCAEPAPGGLTGPPTSADLAGTVHLVEQLGARAVALPGDVRDRPALTAALDEAVRRFGRLDIVCANAGLFRIAPTLEVSDDDWQATIDVNLTGAWNTCRAALPHLIAAGGGSIVITNSTAGLRGAPGAIHYAASKHGVVGLTRTIAKEFGAHQVRCNSVHPTAINTPMIQNEAARRTFAGSASATEAEAASARAARNPLGVDVVEPEDVANAVLWLAGDEARFVTGVSLPVDAGMLVM</sequence>
<keyword evidence="2" id="KW-0560">Oxidoreductase</keyword>
<evidence type="ECO:0000313" key="5">
    <source>
        <dbReference type="Proteomes" id="UP001501581"/>
    </source>
</evidence>
<dbReference type="NCBIfam" id="TIGR03971">
    <property type="entry name" value="SDR_subfam_1"/>
    <property type="match status" value="1"/>
</dbReference>
<dbReference type="PRINTS" id="PR00080">
    <property type="entry name" value="SDRFAMILY"/>
</dbReference>
<dbReference type="CDD" id="cd05233">
    <property type="entry name" value="SDR_c"/>
    <property type="match status" value="1"/>
</dbReference>
<dbReference type="PROSITE" id="PS00061">
    <property type="entry name" value="ADH_SHORT"/>
    <property type="match status" value="1"/>
</dbReference>
<dbReference type="EMBL" id="BAAALG010000002">
    <property type="protein sequence ID" value="GAA1094544.1"/>
    <property type="molecule type" value="Genomic_DNA"/>
</dbReference>
<dbReference type="PANTHER" id="PTHR24321">
    <property type="entry name" value="DEHYDROGENASES, SHORT CHAIN"/>
    <property type="match status" value="1"/>
</dbReference>
<comment type="similarity">
    <text evidence="1">Belongs to the short-chain dehydrogenases/reductases (SDR) family.</text>
</comment>
<accession>A0ABN1TQN4</accession>
<dbReference type="InterPro" id="IPR036291">
    <property type="entry name" value="NAD(P)-bd_dom_sf"/>
</dbReference>
<organism evidence="4 5">
    <name type="scientific">Nocardioides dubius</name>
    <dbReference type="NCBI Taxonomy" id="317019"/>
    <lineage>
        <taxon>Bacteria</taxon>
        <taxon>Bacillati</taxon>
        <taxon>Actinomycetota</taxon>
        <taxon>Actinomycetes</taxon>
        <taxon>Propionibacteriales</taxon>
        <taxon>Nocardioidaceae</taxon>
        <taxon>Nocardioides</taxon>
    </lineage>
</organism>
<dbReference type="PRINTS" id="PR00081">
    <property type="entry name" value="GDHRDH"/>
</dbReference>
<dbReference type="Pfam" id="PF13561">
    <property type="entry name" value="adh_short_C2"/>
    <property type="match status" value="1"/>
</dbReference>
<dbReference type="InterPro" id="IPR002347">
    <property type="entry name" value="SDR_fam"/>
</dbReference>
<dbReference type="InterPro" id="IPR023985">
    <property type="entry name" value="SDR_subfam_1"/>
</dbReference>
<dbReference type="RefSeq" id="WP_343991599.1">
    <property type="nucleotide sequence ID" value="NZ_BAAALG010000002.1"/>
</dbReference>
<dbReference type="InterPro" id="IPR020904">
    <property type="entry name" value="Sc_DH/Rdtase_CS"/>
</dbReference>
<protein>
    <submittedName>
        <fullName evidence="4">Mycofactocin-coupled SDR family oxidoreductase</fullName>
    </submittedName>
</protein>
<comment type="caution">
    <text evidence="4">The sequence shown here is derived from an EMBL/GenBank/DDBJ whole genome shotgun (WGS) entry which is preliminary data.</text>
</comment>
<evidence type="ECO:0000256" key="3">
    <source>
        <dbReference type="ARBA" id="ARBA00023027"/>
    </source>
</evidence>